<name>A0A9W9HKU4_9EURO</name>
<keyword evidence="3" id="KW-1185">Reference proteome</keyword>
<dbReference type="EMBL" id="JAPZBO010000002">
    <property type="protein sequence ID" value="KAJ5324974.1"/>
    <property type="molecule type" value="Genomic_DNA"/>
</dbReference>
<feature type="compositionally biased region" description="Polar residues" evidence="1">
    <location>
        <begin position="73"/>
        <end position="86"/>
    </location>
</feature>
<organism evidence="2 3">
    <name type="scientific">Penicillium atrosanguineum</name>
    <dbReference type="NCBI Taxonomy" id="1132637"/>
    <lineage>
        <taxon>Eukaryota</taxon>
        <taxon>Fungi</taxon>
        <taxon>Dikarya</taxon>
        <taxon>Ascomycota</taxon>
        <taxon>Pezizomycotina</taxon>
        <taxon>Eurotiomycetes</taxon>
        <taxon>Eurotiomycetidae</taxon>
        <taxon>Eurotiales</taxon>
        <taxon>Aspergillaceae</taxon>
        <taxon>Penicillium</taxon>
    </lineage>
</organism>
<evidence type="ECO:0000313" key="3">
    <source>
        <dbReference type="Proteomes" id="UP001147746"/>
    </source>
</evidence>
<sequence>MSHNGNIDGANHTHAIQIDTDSSASDQGEVFHEFDSDSDGGMQIDQPEPILQIAGSEIEFDAQVMGLGRDESNFTTHAPNPDSISISPRPAGHRPREIFPPARKRIREEDHAALTVLNDWELLVTYAINSRRTIPQTRRFFMAKLIAETQDSEDELYAARFVVPEAKSELLSAVSAGRVPPVHALGDLNENAFLVPGAWKEVLSHDQSGWWAGARRSGSRSGSGSGLRGQKRSVSGRSSGMSSRDVSRDGSGVE</sequence>
<comment type="caution">
    <text evidence="2">The sequence shown here is derived from an EMBL/GenBank/DDBJ whole genome shotgun (WGS) entry which is preliminary data.</text>
</comment>
<feature type="region of interest" description="Disordered" evidence="1">
    <location>
        <begin position="70"/>
        <end position="96"/>
    </location>
</feature>
<proteinExistence type="predicted"/>
<evidence type="ECO:0000256" key="1">
    <source>
        <dbReference type="SAM" id="MobiDB-lite"/>
    </source>
</evidence>
<protein>
    <submittedName>
        <fullName evidence="2">Uncharacterized protein</fullName>
    </submittedName>
</protein>
<evidence type="ECO:0000313" key="2">
    <source>
        <dbReference type="EMBL" id="KAJ5324974.1"/>
    </source>
</evidence>
<gene>
    <name evidence="2" type="ORF">N7476_003574</name>
</gene>
<reference evidence="2" key="1">
    <citation type="submission" date="2022-12" db="EMBL/GenBank/DDBJ databases">
        <authorList>
            <person name="Petersen C."/>
        </authorList>
    </citation>
    <scope>NUCLEOTIDE SEQUENCE</scope>
    <source>
        <strain evidence="2">IBT 21472</strain>
    </source>
</reference>
<feature type="compositionally biased region" description="Low complexity" evidence="1">
    <location>
        <begin position="232"/>
        <end position="254"/>
    </location>
</feature>
<dbReference type="OrthoDB" id="4171340at2759"/>
<reference evidence="2" key="2">
    <citation type="journal article" date="2023" name="IMA Fungus">
        <title>Comparative genomic study of the Penicillium genus elucidates a diverse pangenome and 15 lateral gene transfer events.</title>
        <authorList>
            <person name="Petersen C."/>
            <person name="Sorensen T."/>
            <person name="Nielsen M.R."/>
            <person name="Sondergaard T.E."/>
            <person name="Sorensen J.L."/>
            <person name="Fitzpatrick D.A."/>
            <person name="Frisvad J.C."/>
            <person name="Nielsen K.L."/>
        </authorList>
    </citation>
    <scope>NUCLEOTIDE SEQUENCE</scope>
    <source>
        <strain evidence="2">IBT 21472</strain>
    </source>
</reference>
<feature type="region of interest" description="Disordered" evidence="1">
    <location>
        <begin position="212"/>
        <end position="254"/>
    </location>
</feature>
<accession>A0A9W9HKU4</accession>
<dbReference type="AlphaFoldDB" id="A0A9W9HKU4"/>
<dbReference type="Proteomes" id="UP001147746">
    <property type="component" value="Unassembled WGS sequence"/>
</dbReference>